<dbReference type="InterPro" id="IPR058038">
    <property type="entry name" value="BREX_BrxC_wHTH"/>
</dbReference>
<evidence type="ECO:0000259" key="1">
    <source>
        <dbReference type="Pfam" id="PF25791"/>
    </source>
</evidence>
<evidence type="ECO:0000313" key="5">
    <source>
        <dbReference type="Proteomes" id="UP001148125"/>
    </source>
</evidence>
<accession>A0ABT5VDI3</accession>
<dbReference type="Pfam" id="PF25792">
    <property type="entry name" value="BREX_BrxC_helical"/>
    <property type="match status" value="1"/>
</dbReference>
<protein>
    <submittedName>
        <fullName evidence="4">BREX system P-loop protein BrxC</fullName>
    </submittedName>
</protein>
<dbReference type="InterPro" id="IPR047679">
    <property type="entry name" value="BREX_BrxC"/>
</dbReference>
<dbReference type="InterPro" id="IPR058036">
    <property type="entry name" value="BREX_BrxC_4th"/>
</dbReference>
<proteinExistence type="predicted"/>
<evidence type="ECO:0000259" key="3">
    <source>
        <dbReference type="Pfam" id="PF25796"/>
    </source>
</evidence>
<dbReference type="EMBL" id="JAOTPO010000005">
    <property type="protein sequence ID" value="MDE5413511.1"/>
    <property type="molecule type" value="Genomic_DNA"/>
</dbReference>
<dbReference type="SUPFAM" id="SSF52540">
    <property type="entry name" value="P-loop containing nucleoside triphosphate hydrolases"/>
    <property type="match status" value="1"/>
</dbReference>
<keyword evidence="5" id="KW-1185">Reference proteome</keyword>
<evidence type="ECO:0000259" key="2">
    <source>
        <dbReference type="Pfam" id="PF25792"/>
    </source>
</evidence>
<gene>
    <name evidence="4" type="primary">brxC</name>
    <name evidence="4" type="ORF">N7Z68_08940</name>
</gene>
<dbReference type="Pfam" id="PF25791">
    <property type="entry name" value="WHD_BREX_BrxC"/>
    <property type="match status" value="1"/>
</dbReference>
<dbReference type="NCBIfam" id="NF033441">
    <property type="entry name" value="BREX_BrxC"/>
    <property type="match status" value="1"/>
</dbReference>
<name>A0ABT5VDI3_9BACI</name>
<dbReference type="InterPro" id="IPR058037">
    <property type="entry name" value="BREX_BrxC_helical"/>
</dbReference>
<dbReference type="InterPro" id="IPR027417">
    <property type="entry name" value="P-loop_NTPase"/>
</dbReference>
<dbReference type="Pfam" id="PF25796">
    <property type="entry name" value="BREX_BrxC_4th"/>
    <property type="match status" value="1"/>
</dbReference>
<reference evidence="4" key="1">
    <citation type="submission" date="2024-05" db="EMBL/GenBank/DDBJ databases">
        <title>Alkalihalobacillus sp. strain MEB203 novel alkaliphilic bacterium from Lonar Lake, India.</title>
        <authorList>
            <person name="Joshi A."/>
            <person name="Thite S."/>
            <person name="Mengade P."/>
        </authorList>
    </citation>
    <scope>NUCLEOTIDE SEQUENCE</scope>
    <source>
        <strain evidence="4">MEB 203</strain>
    </source>
</reference>
<evidence type="ECO:0000313" key="4">
    <source>
        <dbReference type="EMBL" id="MDE5413511.1"/>
    </source>
</evidence>
<feature type="domain" description="Probable ATP-binding protein BrxC 4th six-stranded beta-sheet" evidence="3">
    <location>
        <begin position="555"/>
        <end position="727"/>
    </location>
</feature>
<dbReference type="Proteomes" id="UP001148125">
    <property type="component" value="Unassembled WGS sequence"/>
</dbReference>
<organism evidence="4 5">
    <name type="scientific">Alkalihalobacterium chitinilyticum</name>
    <dbReference type="NCBI Taxonomy" id="2980103"/>
    <lineage>
        <taxon>Bacteria</taxon>
        <taxon>Bacillati</taxon>
        <taxon>Bacillota</taxon>
        <taxon>Bacilli</taxon>
        <taxon>Bacillales</taxon>
        <taxon>Bacillaceae</taxon>
        <taxon>Alkalihalobacterium</taxon>
    </lineage>
</organism>
<comment type="caution">
    <text evidence="4">The sequence shown here is derived from an EMBL/GenBank/DDBJ whole genome shotgun (WGS) entry which is preliminary data.</text>
</comment>
<sequence>MHIKNMFKKPINRDIKGVIKVGQDDELNVYQELDEYIVTNELAEHFEDFFKAYNKGVFGHTDKMGVWISGFFGSGKSHFLKILSYLLANKKIKNKEALSFFEDKIEDTAILENMKDVSKVTTDVVLFNIDAKSESDSNLNRNSILRVFNQAFNEMQGFCGSIPWLADLERQLVKEHVYEDFKSTFESIAGSTWEYSRENLYYEEEGIVKALAKTTKMSEEAVRNWFHKAEDNYSLSIEKFAQRVNEYIERQADNHHVLFLVDEMGQYIGDDTQLMLNLQTVVEQLGIYCGGKCWVLVTSQQEIESITKVKGDDFSKIQGRFNTRLRLSSSNVDEVIRKRILKKNDTAKQDLQLLYPKKRSIINNLITFKDIPEFKSFADQNDFIDVYPFIPYQFHLLQKVFTGVRVHGAAGKSLSEGERSLLSAFQASAIAHASDEVGTLVPFSAFYETIETFLEISIRSVIIQAQQNSRLTDEDVEILKLLFLVKYVKEMPSNIENIATLLVKHIDEDKVEKMKTIQNSLQRLICETLVQKNGEEYIFLTSDEQAVNREIKSIHIDFAETIRDIGLFIFEDIYNKKKFRYSTRYHFSFNTYIDSLAIHQQGHPFGVKVITPYFEGINALHEAELKSMSQRENNLIIKLPQDTTLIEEMEQAKKIDSYLRKAGGTIFTSTVDDIRLRKRTESTDRKKRVKTLLIEGLKEADLYVNNQALKVKSKKTEARMNEAIKVLIESLYHKLNQIRQHTNSVKDLYPLLIRTNEQLCLIEEPNKLALAELNAYISRNSQRNIPITMKSVLTFFSNIPYGWHKYDIVASVIKLFKSQKINLLLNKQHIELEDKEFLNYLTKRDYIEHTFIKEREKTPAKYINNIKNLSKELTGVASPFANEEQLRSYFNLLVEKELETVIKRYLDRCDKKLYPGKDLLLEAEMTFNELLAIPDTLTWYKVAYQLKEDILDYVDDRKDIKHFFEEQQSIFDDALEKIETFEKNRSYVMDEEIIKAIRDMKKIVQQANPYANIYQLPVLIKRFVDKFTGLLEIECRPVREVIKTDYEKVMKELSVKSFKDELLPVIKERFDDLSNRLETVNNFYEAIAMKEESGRLKVRSFNEIHAKQMELSQSQKVRITPIVPSGTTVKPVELKTEYQRKTTLNVCMSSLLRESTTIENEQEIDNLLEQMRERLKKKLKEDTVIRLI</sequence>
<feature type="domain" description="Probable ATP-binding protein BrxC alpha-helical" evidence="2">
    <location>
        <begin position="863"/>
        <end position="985"/>
    </location>
</feature>
<dbReference type="RefSeq" id="WP_275118136.1">
    <property type="nucleotide sequence ID" value="NZ_JAOTPO010000005.1"/>
</dbReference>
<feature type="domain" description="Probable ATP-binding protein BrxC winged helix-turn-helix" evidence="1">
    <location>
        <begin position="734"/>
        <end position="856"/>
    </location>
</feature>